<accession>A0A5J6I905</accession>
<feature type="transmembrane region" description="Helical" evidence="1">
    <location>
        <begin position="88"/>
        <end position="109"/>
    </location>
</feature>
<evidence type="ECO:0008006" key="4">
    <source>
        <dbReference type="Google" id="ProtNLM"/>
    </source>
</evidence>
<protein>
    <recommendedName>
        <fullName evidence="4">Prenyltransferase</fullName>
    </recommendedName>
</protein>
<dbReference type="InterPro" id="IPR044878">
    <property type="entry name" value="UbiA_sf"/>
</dbReference>
<reference evidence="2 3" key="1">
    <citation type="submission" date="2017-09" db="EMBL/GenBank/DDBJ databases">
        <authorList>
            <person name="Lee N."/>
            <person name="Cho B.-K."/>
        </authorList>
    </citation>
    <scope>NUCLEOTIDE SEQUENCE [LARGE SCALE GENOMIC DNA]</scope>
    <source>
        <strain evidence="2 3">ATCC 13740</strain>
    </source>
</reference>
<dbReference type="Gene3D" id="1.10.357.140">
    <property type="entry name" value="UbiA prenyltransferase"/>
    <property type="match status" value="1"/>
</dbReference>
<feature type="transmembrane region" description="Helical" evidence="1">
    <location>
        <begin position="242"/>
        <end position="260"/>
    </location>
</feature>
<evidence type="ECO:0000256" key="1">
    <source>
        <dbReference type="SAM" id="Phobius"/>
    </source>
</evidence>
<dbReference type="Proteomes" id="UP000326598">
    <property type="component" value="Chromosome"/>
</dbReference>
<keyword evidence="1" id="KW-1133">Transmembrane helix</keyword>
<dbReference type="GeneID" id="91421390"/>
<dbReference type="KEGG" id="scoe:CP976_35720"/>
<feature type="transmembrane region" description="Helical" evidence="1">
    <location>
        <begin position="145"/>
        <end position="165"/>
    </location>
</feature>
<proteinExistence type="predicted"/>
<evidence type="ECO:0000313" key="2">
    <source>
        <dbReference type="EMBL" id="QEV28946.1"/>
    </source>
</evidence>
<dbReference type="RefSeq" id="WP_150484030.1">
    <property type="nucleotide sequence ID" value="NZ_BMTB01000037.1"/>
</dbReference>
<feature type="transmembrane region" description="Helical" evidence="1">
    <location>
        <begin position="115"/>
        <end position="133"/>
    </location>
</feature>
<sequence length="294" mass="31332">MIGRWARFVAGSYPPLISVLFACAWAYGVTGLFAAIQPPYAAAWRPDTGTAVAAVTLVITLLLMRAVDDIRDLDYDRRHNPKRPLARGAVSIRDLLMLCASGSVVLLAINADSPTALAVLAGQLGYCLLVLAVHHWLRWPSGDKLVLSLLVSFPAQLLLHLYLYARYLHSTSLGTSEDAVLAIVIVVLASVHPELAKKITRRPQPGERSYVDVFGLAGTTVIALAAPALSAVLLIAGARATAVLVPLAVLPLALPALAGWRFRRSAALRWPAAAPALYLLVTFAGYFVIGLSSG</sequence>
<evidence type="ECO:0000313" key="3">
    <source>
        <dbReference type="Proteomes" id="UP000326598"/>
    </source>
</evidence>
<organism evidence="2 3">
    <name type="scientific">Streptomyces coeruleorubidus</name>
    <dbReference type="NCBI Taxonomy" id="116188"/>
    <lineage>
        <taxon>Bacteria</taxon>
        <taxon>Bacillati</taxon>
        <taxon>Actinomycetota</taxon>
        <taxon>Actinomycetes</taxon>
        <taxon>Kitasatosporales</taxon>
        <taxon>Streptomycetaceae</taxon>
        <taxon>Streptomyces</taxon>
    </lineage>
</organism>
<feature type="transmembrane region" description="Helical" evidence="1">
    <location>
        <begin position="213"/>
        <end position="236"/>
    </location>
</feature>
<dbReference type="EMBL" id="CP023694">
    <property type="protein sequence ID" value="QEV28946.1"/>
    <property type="molecule type" value="Genomic_DNA"/>
</dbReference>
<dbReference type="PROSITE" id="PS51257">
    <property type="entry name" value="PROKAR_LIPOPROTEIN"/>
    <property type="match status" value="1"/>
</dbReference>
<feature type="transmembrane region" description="Helical" evidence="1">
    <location>
        <begin position="48"/>
        <end position="67"/>
    </location>
</feature>
<feature type="transmembrane region" description="Helical" evidence="1">
    <location>
        <begin position="12"/>
        <end position="36"/>
    </location>
</feature>
<dbReference type="AlphaFoldDB" id="A0A5J6I905"/>
<name>A0A5J6I905_STRC4</name>
<keyword evidence="1" id="KW-0472">Membrane</keyword>
<keyword evidence="1" id="KW-0812">Transmembrane</keyword>
<feature type="transmembrane region" description="Helical" evidence="1">
    <location>
        <begin position="171"/>
        <end position="192"/>
    </location>
</feature>
<feature type="transmembrane region" description="Helical" evidence="1">
    <location>
        <begin position="272"/>
        <end position="291"/>
    </location>
</feature>
<gene>
    <name evidence="2" type="ORF">CP976_35720</name>
</gene>